<evidence type="ECO:0000313" key="6">
    <source>
        <dbReference type="Proteomes" id="UP000019141"/>
    </source>
</evidence>
<dbReference type="GO" id="GO:0000160">
    <property type="term" value="P:phosphorelay signal transduction system"/>
    <property type="evidence" value="ECO:0007669"/>
    <property type="project" value="UniProtKB-KW"/>
</dbReference>
<evidence type="ECO:0000313" key="5">
    <source>
        <dbReference type="EMBL" id="ETW99353.1"/>
    </source>
</evidence>
<protein>
    <recommendedName>
        <fullName evidence="4">Response regulatory domain-containing protein</fullName>
    </recommendedName>
</protein>
<dbReference type="EMBL" id="AZHW01000456">
    <property type="protein sequence ID" value="ETW99353.1"/>
    <property type="molecule type" value="Genomic_DNA"/>
</dbReference>
<keyword evidence="6" id="KW-1185">Reference proteome</keyword>
<dbReference type="InterPro" id="IPR011006">
    <property type="entry name" value="CheY-like_superfamily"/>
</dbReference>
<gene>
    <name evidence="5" type="ORF">ETSY1_15310</name>
</gene>
<dbReference type="SUPFAM" id="SSF52172">
    <property type="entry name" value="CheY-like"/>
    <property type="match status" value="1"/>
</dbReference>
<feature type="domain" description="Response regulatory" evidence="4">
    <location>
        <begin position="4"/>
        <end position="119"/>
    </location>
</feature>
<accession>W4LMP9</accession>
<evidence type="ECO:0000259" key="4">
    <source>
        <dbReference type="PROSITE" id="PS50110"/>
    </source>
</evidence>
<proteinExistence type="predicted"/>
<dbReference type="Proteomes" id="UP000019141">
    <property type="component" value="Unassembled WGS sequence"/>
</dbReference>
<sequence>MKKKIMIVEDAALNQELLIQLLEEDYDLITAEDGAQCLDLAARERPDLILLDLSLPVVDGWEAAQRLKANADLRRIPIIALTAHAMLGDEDKARASGCDDYLSKPIRKARLLERLQHFLGSAS</sequence>
<evidence type="ECO:0000256" key="2">
    <source>
        <dbReference type="ARBA" id="ARBA00023012"/>
    </source>
</evidence>
<dbReference type="PROSITE" id="PS50110">
    <property type="entry name" value="RESPONSE_REGULATORY"/>
    <property type="match status" value="1"/>
</dbReference>
<dbReference type="PANTHER" id="PTHR45339:SF1">
    <property type="entry name" value="HYBRID SIGNAL TRANSDUCTION HISTIDINE KINASE J"/>
    <property type="match status" value="1"/>
</dbReference>
<dbReference type="SMART" id="SM00448">
    <property type="entry name" value="REC"/>
    <property type="match status" value="1"/>
</dbReference>
<reference evidence="5 6" key="1">
    <citation type="journal article" date="2014" name="Nature">
        <title>An environmental bacterial taxon with a large and distinct metabolic repertoire.</title>
        <authorList>
            <person name="Wilson M.C."/>
            <person name="Mori T."/>
            <person name="Ruckert C."/>
            <person name="Uria A.R."/>
            <person name="Helf M.J."/>
            <person name="Takada K."/>
            <person name="Gernert C."/>
            <person name="Steffens U.A."/>
            <person name="Heycke N."/>
            <person name="Schmitt S."/>
            <person name="Rinke C."/>
            <person name="Helfrich E.J."/>
            <person name="Brachmann A.O."/>
            <person name="Gurgui C."/>
            <person name="Wakimoto T."/>
            <person name="Kracht M."/>
            <person name="Crusemann M."/>
            <person name="Hentschel U."/>
            <person name="Abe I."/>
            <person name="Matsunaga S."/>
            <person name="Kalinowski J."/>
            <person name="Takeyama H."/>
            <person name="Piel J."/>
        </authorList>
    </citation>
    <scope>NUCLEOTIDE SEQUENCE [LARGE SCALE GENOMIC DNA]</scope>
    <source>
        <strain evidence="6">TSY1</strain>
    </source>
</reference>
<evidence type="ECO:0000256" key="3">
    <source>
        <dbReference type="PROSITE-ProRule" id="PRU00169"/>
    </source>
</evidence>
<evidence type="ECO:0000256" key="1">
    <source>
        <dbReference type="ARBA" id="ARBA00022553"/>
    </source>
</evidence>
<keyword evidence="1 3" id="KW-0597">Phosphoprotein</keyword>
<dbReference type="Gene3D" id="3.40.50.2300">
    <property type="match status" value="1"/>
</dbReference>
<dbReference type="Pfam" id="PF00072">
    <property type="entry name" value="Response_reg"/>
    <property type="match status" value="1"/>
</dbReference>
<dbReference type="AlphaFoldDB" id="W4LMP9"/>
<dbReference type="PANTHER" id="PTHR45339">
    <property type="entry name" value="HYBRID SIGNAL TRANSDUCTION HISTIDINE KINASE J"/>
    <property type="match status" value="1"/>
</dbReference>
<organism evidence="5 6">
    <name type="scientific">Entotheonella factor</name>
    <dbReference type="NCBI Taxonomy" id="1429438"/>
    <lineage>
        <taxon>Bacteria</taxon>
        <taxon>Pseudomonadati</taxon>
        <taxon>Nitrospinota/Tectimicrobiota group</taxon>
        <taxon>Candidatus Tectimicrobiota</taxon>
        <taxon>Candidatus Entotheonellia</taxon>
        <taxon>Candidatus Entotheonellales</taxon>
        <taxon>Candidatus Entotheonellaceae</taxon>
        <taxon>Candidatus Entotheonella</taxon>
    </lineage>
</organism>
<dbReference type="HOGENOM" id="CLU_000445_69_17_7"/>
<dbReference type="InterPro" id="IPR001789">
    <property type="entry name" value="Sig_transdc_resp-reg_receiver"/>
</dbReference>
<feature type="modified residue" description="4-aspartylphosphate" evidence="3">
    <location>
        <position position="52"/>
    </location>
</feature>
<comment type="caution">
    <text evidence="5">The sequence shown here is derived from an EMBL/GenBank/DDBJ whole genome shotgun (WGS) entry which is preliminary data.</text>
</comment>
<keyword evidence="2" id="KW-0902">Two-component regulatory system</keyword>
<name>W4LMP9_ENTF1</name>